<dbReference type="PANTHER" id="PTHR43798">
    <property type="entry name" value="MONOACYLGLYCEROL LIPASE"/>
    <property type="match status" value="1"/>
</dbReference>
<dbReference type="SUPFAM" id="SSF53474">
    <property type="entry name" value="alpha/beta-Hydrolases"/>
    <property type="match status" value="1"/>
</dbReference>
<evidence type="ECO:0000259" key="1">
    <source>
        <dbReference type="Pfam" id="PF12697"/>
    </source>
</evidence>
<dbReference type="PRINTS" id="PR00111">
    <property type="entry name" value="ABHYDROLASE"/>
</dbReference>
<dbReference type="Gene3D" id="3.40.50.1820">
    <property type="entry name" value="alpha/beta hydrolase"/>
    <property type="match status" value="1"/>
</dbReference>
<organism evidence="2 3">
    <name type="scientific">Rhizobium paknamense</name>
    <dbReference type="NCBI Taxonomy" id="1206817"/>
    <lineage>
        <taxon>Bacteria</taxon>
        <taxon>Pseudomonadati</taxon>
        <taxon>Pseudomonadota</taxon>
        <taxon>Alphaproteobacteria</taxon>
        <taxon>Hyphomicrobiales</taxon>
        <taxon>Rhizobiaceae</taxon>
        <taxon>Rhizobium/Agrobacterium group</taxon>
        <taxon>Rhizobium</taxon>
    </lineage>
</organism>
<dbReference type="InterPro" id="IPR029058">
    <property type="entry name" value="AB_hydrolase_fold"/>
</dbReference>
<evidence type="ECO:0000313" key="2">
    <source>
        <dbReference type="EMBL" id="MDQ0457800.1"/>
    </source>
</evidence>
<dbReference type="InterPro" id="IPR050266">
    <property type="entry name" value="AB_hydrolase_sf"/>
</dbReference>
<dbReference type="Pfam" id="PF12697">
    <property type="entry name" value="Abhydrolase_6"/>
    <property type="match status" value="1"/>
</dbReference>
<protein>
    <submittedName>
        <fullName evidence="2">Pimeloyl-ACP methyl ester carboxylesterase</fullName>
    </submittedName>
</protein>
<accession>A0ABU0IHR2</accession>
<keyword evidence="3" id="KW-1185">Reference proteome</keyword>
<dbReference type="EMBL" id="JAUSWH010000018">
    <property type="protein sequence ID" value="MDQ0457800.1"/>
    <property type="molecule type" value="Genomic_DNA"/>
</dbReference>
<dbReference type="Proteomes" id="UP001235269">
    <property type="component" value="Unassembled WGS sequence"/>
</dbReference>
<dbReference type="InterPro" id="IPR000073">
    <property type="entry name" value="AB_hydrolase_1"/>
</dbReference>
<evidence type="ECO:0000313" key="3">
    <source>
        <dbReference type="Proteomes" id="UP001235269"/>
    </source>
</evidence>
<name>A0ABU0IHR2_9HYPH</name>
<sequence length="278" mass="29881">MADLDVSAAPAAQLHEYQRLNTASGTAYVERGSGEVLILIHGVGMRLDAWRPQIEALSSSHRVIAVDMPGHGQSSPLPKGSLLPDFVAWLAGFLDDMQLERVNLAGHSMGALIAGGAAATFPQRLRRVALLNGVYRRDEAAKAAVLARARSIATEGIDVEGPVSRWFGTDEGGEIARRLTRDWLTRMDKDAYETAYAAFAEGDSTYADAWPACPCPALFLTGADDPNSTAAMAETMASLAPHGLARVIAAHRHMVNLTAPEEVNRLLLEWLNLPETEA</sequence>
<feature type="domain" description="AB hydrolase-1" evidence="1">
    <location>
        <begin position="37"/>
        <end position="265"/>
    </location>
</feature>
<comment type="caution">
    <text evidence="2">The sequence shown here is derived from an EMBL/GenBank/DDBJ whole genome shotgun (WGS) entry which is preliminary data.</text>
</comment>
<reference evidence="2 3" key="1">
    <citation type="submission" date="2023-07" db="EMBL/GenBank/DDBJ databases">
        <title>Genomic Encyclopedia of Type Strains, Phase IV (KMG-IV): sequencing the most valuable type-strain genomes for metagenomic binning, comparative biology and taxonomic classification.</title>
        <authorList>
            <person name="Goeker M."/>
        </authorList>
    </citation>
    <scope>NUCLEOTIDE SEQUENCE [LARGE SCALE GENOMIC DNA]</scope>
    <source>
        <strain evidence="2 3">DSM 100301</strain>
    </source>
</reference>
<gene>
    <name evidence="2" type="ORF">QO005_004158</name>
</gene>
<proteinExistence type="predicted"/>